<dbReference type="InterPro" id="IPR000212">
    <property type="entry name" value="DNA_helicase_UvrD/REP"/>
</dbReference>
<evidence type="ECO:0000256" key="3">
    <source>
        <dbReference type="ARBA" id="ARBA00022806"/>
    </source>
</evidence>
<keyword evidence="4" id="KW-0067">ATP-binding</keyword>
<dbReference type="GO" id="GO:0016787">
    <property type="term" value="F:hydrolase activity"/>
    <property type="evidence" value="ECO:0007669"/>
    <property type="project" value="UniProtKB-KW"/>
</dbReference>
<evidence type="ECO:0000313" key="6">
    <source>
        <dbReference type="EMBL" id="AKB85988.1"/>
    </source>
</evidence>
<dbReference type="InterPro" id="IPR027417">
    <property type="entry name" value="P-loop_NTPase"/>
</dbReference>
<dbReference type="OrthoDB" id="203178at2157"/>
<keyword evidence="2" id="KW-0378">Hydrolase</keyword>
<sequence>MKYDTYNQICAKTIIVNGPAGSGKTRMVEDIMRFSEDMGYDWFMSAFSRTAAENIDEAVTIHSACSSLLLSMIVATGQSLSFVDENLIYEKCAEMCRFNPDAFDWKGTSGGILKKDFDKTRFMLSIRVWDRLVHEHIGDACVLNDVTLHREPRMERIRDLFNILGRESGASSLTYMKYEQRGGRLKRSKKANHPLTFEQFIHDVVEYETWKHENMFLDYTDIVLNAYAFGLTPDADVIIIDESQDLTYLNARIVWNWSRKSSVKRVYICGDENQALYNFIGGSADYFRNWATSNRPVTCDVIYRYGDNILRDAMTFLKCTGSVYGYENIITAGQEDEVITAHGRNGLRQVLETYSKKERGNATILALTNYQVNDVDKYLKQHGVECGDSMTFHASKGRTVPNSIPIDDIPASWVKRSRRDIASLASLGYVGHTRAQSTQIKVSGFFTGTDRYGGRGYHNLERICRSAA</sequence>
<protein>
    <submittedName>
        <fullName evidence="6">Uncharacterized protein</fullName>
    </submittedName>
</protein>
<name>A0A0E3ST91_METMT</name>
<dbReference type="GO" id="GO:0003677">
    <property type="term" value="F:DNA binding"/>
    <property type="evidence" value="ECO:0007669"/>
    <property type="project" value="UniProtKB-KW"/>
</dbReference>
<evidence type="ECO:0000313" key="7">
    <source>
        <dbReference type="Proteomes" id="UP000033048"/>
    </source>
</evidence>
<proteinExistence type="predicted"/>
<evidence type="ECO:0000256" key="5">
    <source>
        <dbReference type="ARBA" id="ARBA00023125"/>
    </source>
</evidence>
<dbReference type="SUPFAM" id="SSF52540">
    <property type="entry name" value="P-loop containing nucleoside triphosphate hydrolases"/>
    <property type="match status" value="1"/>
</dbReference>
<dbReference type="InterPro" id="IPR013986">
    <property type="entry name" value="DExx_box_DNA_helicase_dom_sf"/>
</dbReference>
<dbReference type="GO" id="GO:0005524">
    <property type="term" value="F:ATP binding"/>
    <property type="evidence" value="ECO:0007669"/>
    <property type="project" value="UniProtKB-KW"/>
</dbReference>
<evidence type="ECO:0000256" key="2">
    <source>
        <dbReference type="ARBA" id="ARBA00022801"/>
    </source>
</evidence>
<reference evidence="6 7" key="1">
    <citation type="submission" date="2014-07" db="EMBL/GenBank/DDBJ databases">
        <title>Methanogenic archaea and the global carbon cycle.</title>
        <authorList>
            <person name="Henriksen J.R."/>
            <person name="Luke J."/>
            <person name="Reinhart S."/>
            <person name="Benedict M.N."/>
            <person name="Youngblut N.D."/>
            <person name="Metcalf M.E."/>
            <person name="Whitaker R.J."/>
            <person name="Metcalf W.W."/>
        </authorList>
    </citation>
    <scope>NUCLEOTIDE SEQUENCE [LARGE SCALE GENOMIC DNA]</scope>
    <source>
        <strain evidence="6 7">MM1</strain>
    </source>
</reference>
<dbReference type="PANTHER" id="PTHR11070">
    <property type="entry name" value="UVRD / RECB / PCRA DNA HELICASE FAMILY MEMBER"/>
    <property type="match status" value="1"/>
</dbReference>
<dbReference type="AlphaFoldDB" id="A0A0E3ST91"/>
<dbReference type="GO" id="GO:0000725">
    <property type="term" value="P:recombinational repair"/>
    <property type="evidence" value="ECO:0007669"/>
    <property type="project" value="TreeGrafter"/>
</dbReference>
<dbReference type="PANTHER" id="PTHR11070:SF2">
    <property type="entry name" value="ATP-DEPENDENT DNA HELICASE SRS2"/>
    <property type="match status" value="1"/>
</dbReference>
<dbReference type="GO" id="GO:0043138">
    <property type="term" value="F:3'-5' DNA helicase activity"/>
    <property type="evidence" value="ECO:0007669"/>
    <property type="project" value="TreeGrafter"/>
</dbReference>
<dbReference type="Gene3D" id="1.10.10.160">
    <property type="match status" value="1"/>
</dbReference>
<dbReference type="Proteomes" id="UP000033048">
    <property type="component" value="Chromosome"/>
</dbReference>
<gene>
    <name evidence="6" type="ORF">MCMEM_1935</name>
</gene>
<evidence type="ECO:0000256" key="1">
    <source>
        <dbReference type="ARBA" id="ARBA00022741"/>
    </source>
</evidence>
<keyword evidence="1" id="KW-0547">Nucleotide-binding</keyword>
<organism evidence="6 7">
    <name type="scientific">Methanococcoides methylutens MM1</name>
    <dbReference type="NCBI Taxonomy" id="1434104"/>
    <lineage>
        <taxon>Archaea</taxon>
        <taxon>Methanobacteriati</taxon>
        <taxon>Methanobacteriota</taxon>
        <taxon>Stenosarchaea group</taxon>
        <taxon>Methanomicrobia</taxon>
        <taxon>Methanosarcinales</taxon>
        <taxon>Methanosarcinaceae</taxon>
        <taxon>Methanococcoides</taxon>
    </lineage>
</organism>
<dbReference type="Gene3D" id="3.40.50.300">
    <property type="entry name" value="P-loop containing nucleotide triphosphate hydrolases"/>
    <property type="match status" value="3"/>
</dbReference>
<dbReference type="Pfam" id="PF13245">
    <property type="entry name" value="AAA_19"/>
    <property type="match status" value="1"/>
</dbReference>
<dbReference type="STRING" id="1434104.MCMEM_1935"/>
<keyword evidence="7" id="KW-1185">Reference proteome</keyword>
<evidence type="ECO:0000256" key="4">
    <source>
        <dbReference type="ARBA" id="ARBA00022840"/>
    </source>
</evidence>
<dbReference type="EMBL" id="CP009518">
    <property type="protein sequence ID" value="AKB85988.1"/>
    <property type="molecule type" value="Genomic_DNA"/>
</dbReference>
<keyword evidence="5" id="KW-0238">DNA-binding</keyword>
<dbReference type="HOGENOM" id="CLU_523404_0_0_2"/>
<dbReference type="GeneID" id="24894515"/>
<dbReference type="RefSeq" id="WP_082087329.1">
    <property type="nucleotide sequence ID" value="NZ_CP009518.1"/>
</dbReference>
<dbReference type="KEGG" id="mmet:MCMEM_1935"/>
<keyword evidence="3" id="KW-0347">Helicase</keyword>
<accession>A0A0E3ST91</accession>